<proteinExistence type="predicted"/>
<evidence type="ECO:0000256" key="1">
    <source>
        <dbReference type="ARBA" id="ARBA00023125"/>
    </source>
</evidence>
<dbReference type="SMART" id="SM00398">
    <property type="entry name" value="HMG"/>
    <property type="match status" value="1"/>
</dbReference>
<dbReference type="Gene3D" id="1.10.30.10">
    <property type="entry name" value="High mobility group box domain"/>
    <property type="match status" value="1"/>
</dbReference>
<feature type="region of interest" description="Disordered" evidence="3">
    <location>
        <begin position="173"/>
        <end position="248"/>
    </location>
</feature>
<name>A0A0J9XD70_GEOCN</name>
<feature type="DNA-binding region" description="HMG box" evidence="2">
    <location>
        <begin position="102"/>
        <end position="175"/>
    </location>
</feature>
<keyword evidence="1 2" id="KW-0238">DNA-binding</keyword>
<evidence type="ECO:0000313" key="6">
    <source>
        <dbReference type="Proteomes" id="UP000242525"/>
    </source>
</evidence>
<gene>
    <name evidence="5" type="ORF">BN980_GECA10s01550g</name>
</gene>
<dbReference type="EMBL" id="CCBN010000010">
    <property type="protein sequence ID" value="CDO55205.1"/>
    <property type="molecule type" value="Genomic_DNA"/>
</dbReference>
<dbReference type="Pfam" id="PF00505">
    <property type="entry name" value="HMG_box"/>
    <property type="match status" value="1"/>
</dbReference>
<feature type="compositionally biased region" description="Polar residues" evidence="3">
    <location>
        <begin position="61"/>
        <end position="73"/>
    </location>
</feature>
<dbReference type="STRING" id="1173061.A0A0J9XD70"/>
<dbReference type="OrthoDB" id="5550281at2759"/>
<dbReference type="GO" id="GO:0005634">
    <property type="term" value="C:nucleus"/>
    <property type="evidence" value="ECO:0007669"/>
    <property type="project" value="UniProtKB-UniRule"/>
</dbReference>
<dbReference type="InterPro" id="IPR050342">
    <property type="entry name" value="HMGB"/>
</dbReference>
<reference evidence="5" key="1">
    <citation type="submission" date="2014-03" db="EMBL/GenBank/DDBJ databases">
        <authorList>
            <person name="Casaregola S."/>
        </authorList>
    </citation>
    <scope>NUCLEOTIDE SEQUENCE [LARGE SCALE GENOMIC DNA]</scope>
    <source>
        <strain evidence="5">CLIB 918</strain>
    </source>
</reference>
<comment type="caution">
    <text evidence="5">The sequence shown here is derived from an EMBL/GenBank/DDBJ whole genome shotgun (WGS) entry which is preliminary data.</text>
</comment>
<accession>A0A0J9XD70</accession>
<feature type="region of interest" description="Disordered" evidence="3">
    <location>
        <begin position="61"/>
        <end position="101"/>
    </location>
</feature>
<keyword evidence="6" id="KW-1185">Reference proteome</keyword>
<dbReference type="GO" id="GO:0003677">
    <property type="term" value="F:DNA binding"/>
    <property type="evidence" value="ECO:0007669"/>
    <property type="project" value="UniProtKB-UniRule"/>
</dbReference>
<evidence type="ECO:0000313" key="5">
    <source>
        <dbReference type="EMBL" id="CDO55205.1"/>
    </source>
</evidence>
<protein>
    <submittedName>
        <fullName evidence="5">Similar to Saccharomyces cerevisiae YDR174W HMO1 Chromatin associated high mobility group (HMG) family member involved in genome maintenance</fullName>
    </submittedName>
</protein>
<evidence type="ECO:0000256" key="2">
    <source>
        <dbReference type="PROSITE-ProRule" id="PRU00267"/>
    </source>
</evidence>
<dbReference type="Proteomes" id="UP000242525">
    <property type="component" value="Unassembled WGS sequence"/>
</dbReference>
<dbReference type="PANTHER" id="PTHR48112">
    <property type="entry name" value="HIGH MOBILITY GROUP PROTEIN DSP1"/>
    <property type="match status" value="1"/>
</dbReference>
<dbReference type="PROSITE" id="PS50118">
    <property type="entry name" value="HMG_BOX_2"/>
    <property type="match status" value="1"/>
</dbReference>
<dbReference type="SUPFAM" id="SSF47095">
    <property type="entry name" value="HMG-box"/>
    <property type="match status" value="1"/>
</dbReference>
<dbReference type="InterPro" id="IPR036910">
    <property type="entry name" value="HMG_box_dom_sf"/>
</dbReference>
<keyword evidence="2" id="KW-0539">Nucleus</keyword>
<dbReference type="AlphaFoldDB" id="A0A0J9XD70"/>
<sequence>MSDKKELIKISKDALVSSLFSLSKSAQEAANATIDFYKLINSEKDLPKEFLNLAQNLSSISSELGNSTSGDSSNSRRKANGSSTDAAPAPQSRKRVVDPNAPKKPYTVYIVFGLDERKRIQEERAQKGLEPLKNNEMTTEIARRWNSLSDKEKEPYTSVYKQKMEIYNVEKEKYKQSLKNQETKVPVKTGYSSEADEVPGNSYGDEGNSESPAEAALTSEDEHGSKKNGKAKRTRDDASSKKDKKRRR</sequence>
<evidence type="ECO:0000259" key="4">
    <source>
        <dbReference type="PROSITE" id="PS50118"/>
    </source>
</evidence>
<feature type="domain" description="HMG box" evidence="4">
    <location>
        <begin position="102"/>
        <end position="175"/>
    </location>
</feature>
<dbReference type="InterPro" id="IPR009071">
    <property type="entry name" value="HMG_box_dom"/>
</dbReference>
<organism evidence="5 6">
    <name type="scientific">Geotrichum candidum</name>
    <name type="common">Oospora lactis</name>
    <name type="synonym">Dipodascus geotrichum</name>
    <dbReference type="NCBI Taxonomy" id="1173061"/>
    <lineage>
        <taxon>Eukaryota</taxon>
        <taxon>Fungi</taxon>
        <taxon>Dikarya</taxon>
        <taxon>Ascomycota</taxon>
        <taxon>Saccharomycotina</taxon>
        <taxon>Dipodascomycetes</taxon>
        <taxon>Dipodascales</taxon>
        <taxon>Dipodascaceae</taxon>
        <taxon>Geotrichum</taxon>
    </lineage>
</organism>
<evidence type="ECO:0000256" key="3">
    <source>
        <dbReference type="SAM" id="MobiDB-lite"/>
    </source>
</evidence>